<dbReference type="Gene3D" id="1.10.287.850">
    <property type="entry name" value="HP0062-like domain"/>
    <property type="match status" value="1"/>
</dbReference>
<evidence type="ECO:0000259" key="1">
    <source>
        <dbReference type="Pfam" id="PF00934"/>
    </source>
</evidence>
<proteinExistence type="predicted"/>
<dbReference type="EMBL" id="LKTM01000354">
    <property type="protein sequence ID" value="KQH76283.1"/>
    <property type="molecule type" value="Genomic_DNA"/>
</dbReference>
<dbReference type="Pfam" id="PF12484">
    <property type="entry name" value="PPE-SVP"/>
    <property type="match status" value="1"/>
</dbReference>
<evidence type="ECO:0000313" key="3">
    <source>
        <dbReference type="EMBL" id="KQH76283.1"/>
    </source>
</evidence>
<dbReference type="OrthoDB" id="4764762at2"/>
<dbReference type="Proteomes" id="UP000051677">
    <property type="component" value="Unassembled WGS sequence"/>
</dbReference>
<dbReference type="InterPro" id="IPR022171">
    <property type="entry name" value="PPE_C"/>
</dbReference>
<evidence type="ECO:0008006" key="5">
    <source>
        <dbReference type="Google" id="ProtNLM"/>
    </source>
</evidence>
<dbReference type="RefSeq" id="WP_055580765.1">
    <property type="nucleotide sequence ID" value="NZ_LKTM01000354.1"/>
</dbReference>
<comment type="caution">
    <text evidence="3">The sequence shown here is derived from an EMBL/GenBank/DDBJ whole genome shotgun (WGS) entry which is preliminary data.</text>
</comment>
<name>A0A0Q2RLK5_MYCGO</name>
<feature type="domain" description="PE" evidence="1">
    <location>
        <begin position="4"/>
        <end position="94"/>
    </location>
</feature>
<sequence length="283" mass="26498">MSFVITSPEALAAAAATLRALGSGLAAENAAAAASTTGVIPAAADQVSALLATQFGAYGTLYQQVNAQAQAVHDMFVTVLGASAGSYGTAESSNSAATSSAPPGSLVSLVYGLFTGAAGPGTPGQYGFVDAAVSNLGIVGAFQVGNFGGAPSDLFSLGSLLGAGSTAAAPADAEAAAAAALTTASEPADVAGAGGQSVSAGVGGASTVGRLSVPPSWAGSATTSNPAAATFTGTSWPGAGTPGAPAATVATGVPWAPSGRTAGGLGAPRYGVKPIVMPKPAGV</sequence>
<organism evidence="3 4">
    <name type="scientific">Mycobacterium gordonae</name>
    <dbReference type="NCBI Taxonomy" id="1778"/>
    <lineage>
        <taxon>Bacteria</taxon>
        <taxon>Bacillati</taxon>
        <taxon>Actinomycetota</taxon>
        <taxon>Actinomycetes</taxon>
        <taxon>Mycobacteriales</taxon>
        <taxon>Mycobacteriaceae</taxon>
        <taxon>Mycobacterium</taxon>
    </lineage>
</organism>
<reference evidence="3 4" key="1">
    <citation type="submission" date="2015-10" db="EMBL/GenBank/DDBJ databases">
        <title>Mycobacterium gordonae draft genome assembly.</title>
        <authorList>
            <person name="Ustinova V."/>
            <person name="Smirnova T."/>
            <person name="Blagodatskikh K."/>
            <person name="Varlamov D."/>
            <person name="Larionova E."/>
            <person name="Chernousova L."/>
        </authorList>
    </citation>
    <scope>NUCLEOTIDE SEQUENCE [LARGE SCALE GENOMIC DNA]</scope>
    <source>
        <strain evidence="3 4">CTRI 14-8773</strain>
    </source>
</reference>
<dbReference type="Pfam" id="PF00934">
    <property type="entry name" value="PE"/>
    <property type="match status" value="1"/>
</dbReference>
<dbReference type="AlphaFoldDB" id="A0A0Q2RLK5"/>
<evidence type="ECO:0000313" key="4">
    <source>
        <dbReference type="Proteomes" id="UP000051677"/>
    </source>
</evidence>
<protein>
    <recommendedName>
        <fullName evidence="5">PE family protein</fullName>
    </recommendedName>
</protein>
<evidence type="ECO:0000259" key="2">
    <source>
        <dbReference type="Pfam" id="PF12484"/>
    </source>
</evidence>
<dbReference type="SUPFAM" id="SSF140459">
    <property type="entry name" value="PE/PPE dimer-like"/>
    <property type="match status" value="1"/>
</dbReference>
<feature type="domain" description="PPE family C-terminal" evidence="2">
    <location>
        <begin position="199"/>
        <end position="280"/>
    </location>
</feature>
<gene>
    <name evidence="3" type="ORF">AO501_29100</name>
</gene>
<dbReference type="InterPro" id="IPR038332">
    <property type="entry name" value="PPE_sf"/>
</dbReference>
<accession>A0A0Q2RLK5</accession>
<dbReference type="InterPro" id="IPR000084">
    <property type="entry name" value="PE-PGRS_N"/>
</dbReference>